<dbReference type="Gene3D" id="2.30.110.20">
    <property type="entry name" value="Hcp1-like"/>
    <property type="match status" value="1"/>
</dbReference>
<keyword evidence="1" id="KW-0732">Signal</keyword>
<feature type="signal peptide" evidence="1">
    <location>
        <begin position="1"/>
        <end position="20"/>
    </location>
</feature>
<evidence type="ECO:0008006" key="4">
    <source>
        <dbReference type="Google" id="ProtNLM"/>
    </source>
</evidence>
<name>A0ABP9UY61_9BACT</name>
<feature type="chain" id="PRO_5047477624" description="Type VI secretion system tube protein Hcp" evidence="1">
    <location>
        <begin position="21"/>
        <end position="195"/>
    </location>
</feature>
<comment type="caution">
    <text evidence="2">The sequence shown here is derived from an EMBL/GenBank/DDBJ whole genome shotgun (WGS) entry which is preliminary data.</text>
</comment>
<evidence type="ECO:0000313" key="2">
    <source>
        <dbReference type="EMBL" id="GAA5495393.1"/>
    </source>
</evidence>
<dbReference type="InterPro" id="IPR036624">
    <property type="entry name" value="Hcp1-lik_sf"/>
</dbReference>
<dbReference type="EMBL" id="BAABRL010000004">
    <property type="protein sequence ID" value="GAA5495393.1"/>
    <property type="molecule type" value="Genomic_DNA"/>
</dbReference>
<gene>
    <name evidence="2" type="ORF">Rhal01_01568</name>
</gene>
<sequence length="195" mass="20304">MKFWLSLLFISLSLVTGSQAAYDIYARFVGGNAPSYVGDSNHENFLGADGWVELGSASFSLETTINIGSTSGGGGAGKASFGDVVLTKSPNGLSASFFAAAALGANYDTAEIVFVRSGGAVSGGQTFLKFEMKMVFVSSIGVEGNSGGDQPDEKVVLKHGAQRLTFYKQNNDGSTTALTPVSWSVVLNNATFQVQ</sequence>
<dbReference type="InterPro" id="IPR008514">
    <property type="entry name" value="T6SS_Hcp"/>
</dbReference>
<keyword evidence="3" id="KW-1185">Reference proteome</keyword>
<accession>A0ABP9UY61</accession>
<evidence type="ECO:0000313" key="3">
    <source>
        <dbReference type="Proteomes" id="UP001424741"/>
    </source>
</evidence>
<evidence type="ECO:0000256" key="1">
    <source>
        <dbReference type="SAM" id="SignalP"/>
    </source>
</evidence>
<dbReference type="Proteomes" id="UP001424741">
    <property type="component" value="Unassembled WGS sequence"/>
</dbReference>
<reference evidence="2 3" key="1">
    <citation type="submission" date="2024-02" db="EMBL/GenBank/DDBJ databases">
        <title>Rubritalea halochordaticola NBRC 107102.</title>
        <authorList>
            <person name="Ichikawa N."/>
            <person name="Katano-Makiyama Y."/>
            <person name="Hidaka K."/>
        </authorList>
    </citation>
    <scope>NUCLEOTIDE SEQUENCE [LARGE SCALE GENOMIC DNA]</scope>
    <source>
        <strain evidence="2 3">NBRC 107102</strain>
    </source>
</reference>
<organism evidence="2 3">
    <name type="scientific">Rubritalea halochordaticola</name>
    <dbReference type="NCBI Taxonomy" id="714537"/>
    <lineage>
        <taxon>Bacteria</taxon>
        <taxon>Pseudomonadati</taxon>
        <taxon>Verrucomicrobiota</taxon>
        <taxon>Verrucomicrobiia</taxon>
        <taxon>Verrucomicrobiales</taxon>
        <taxon>Rubritaleaceae</taxon>
        <taxon>Rubritalea</taxon>
    </lineage>
</organism>
<dbReference type="SUPFAM" id="SSF141452">
    <property type="entry name" value="Hcp1-like"/>
    <property type="match status" value="1"/>
</dbReference>
<proteinExistence type="predicted"/>
<dbReference type="RefSeq" id="WP_346188197.1">
    <property type="nucleotide sequence ID" value="NZ_BAABRL010000004.1"/>
</dbReference>
<protein>
    <recommendedName>
        <fullName evidence="4">Type VI secretion system tube protein Hcp</fullName>
    </recommendedName>
</protein>
<dbReference type="Pfam" id="PF05638">
    <property type="entry name" value="T6SS_HCP"/>
    <property type="match status" value="1"/>
</dbReference>